<dbReference type="InterPro" id="IPR019530">
    <property type="entry name" value="Intra-flagellar_transport_57"/>
</dbReference>
<evidence type="ECO:0000313" key="6">
    <source>
        <dbReference type="EMBL" id="CAF4031393.1"/>
    </source>
</evidence>
<comment type="subcellular location">
    <subcellularLocation>
        <location evidence="1">Cell projection</location>
        <location evidence="1">Cilium</location>
    </subcellularLocation>
</comment>
<dbReference type="GO" id="GO:0005815">
    <property type="term" value="C:microtubule organizing center"/>
    <property type="evidence" value="ECO:0007669"/>
    <property type="project" value="TreeGrafter"/>
</dbReference>
<dbReference type="EMBL" id="CAJOBA010036860">
    <property type="protein sequence ID" value="CAF4031393.1"/>
    <property type="molecule type" value="Genomic_DNA"/>
</dbReference>
<protein>
    <submittedName>
        <fullName evidence="5">Uncharacterized protein</fullName>
    </submittedName>
</protein>
<accession>A0A8S2ERV2</accession>
<keyword evidence="4" id="KW-0966">Cell projection</keyword>
<reference evidence="5" key="1">
    <citation type="submission" date="2021-02" db="EMBL/GenBank/DDBJ databases">
        <authorList>
            <person name="Nowell W R."/>
        </authorList>
    </citation>
    <scope>NUCLEOTIDE SEQUENCE</scope>
</reference>
<dbReference type="Pfam" id="PF10498">
    <property type="entry name" value="IFT57"/>
    <property type="match status" value="1"/>
</dbReference>
<evidence type="ECO:0000313" key="7">
    <source>
        <dbReference type="Proteomes" id="UP000677228"/>
    </source>
</evidence>
<dbReference type="GO" id="GO:0030992">
    <property type="term" value="C:intraciliary transport particle B"/>
    <property type="evidence" value="ECO:0007669"/>
    <property type="project" value="TreeGrafter"/>
</dbReference>
<sequence length="177" mass="20453">MSKQSKSNASTIDSAVSDESPGANFQIFVDMQNLYNKLKLLNYDNEYVSEWRMKPLSRIYFAIQTNSGEQLHSFLSLASWLFQKAGYKYEKPSEVHDLESKSDDIVIHFPIQYKHPKKPVNLTNNNDFSNLTLNDIQTTILNIFKTAKTFIDELKTTGLLKRNNVYELKELSLAVYK</sequence>
<dbReference type="PANTHER" id="PTHR16011:SF0">
    <property type="entry name" value="INTRAFLAGELLAR TRANSPORT PROTEIN 57 HOMOLOG"/>
    <property type="match status" value="1"/>
</dbReference>
<name>A0A8S2ERV2_9BILA</name>
<comment type="caution">
    <text evidence="5">The sequence shown here is derived from an EMBL/GenBank/DDBJ whole genome shotgun (WGS) entry which is preliminary data.</text>
</comment>
<proteinExistence type="inferred from homology"/>
<dbReference type="GO" id="GO:0005794">
    <property type="term" value="C:Golgi apparatus"/>
    <property type="evidence" value="ECO:0007669"/>
    <property type="project" value="TreeGrafter"/>
</dbReference>
<dbReference type="GO" id="GO:0042073">
    <property type="term" value="P:intraciliary transport"/>
    <property type="evidence" value="ECO:0007669"/>
    <property type="project" value="TreeGrafter"/>
</dbReference>
<dbReference type="EMBL" id="CAJNOK010015319">
    <property type="protein sequence ID" value="CAF1223050.1"/>
    <property type="molecule type" value="Genomic_DNA"/>
</dbReference>
<dbReference type="GO" id="GO:1905515">
    <property type="term" value="P:non-motile cilium assembly"/>
    <property type="evidence" value="ECO:0007669"/>
    <property type="project" value="TreeGrafter"/>
</dbReference>
<evidence type="ECO:0000256" key="3">
    <source>
        <dbReference type="ARBA" id="ARBA00023069"/>
    </source>
</evidence>
<comment type="similarity">
    <text evidence="2">Belongs to the IFT57 family.</text>
</comment>
<dbReference type="Proteomes" id="UP000682733">
    <property type="component" value="Unassembled WGS sequence"/>
</dbReference>
<evidence type="ECO:0000256" key="2">
    <source>
        <dbReference type="ARBA" id="ARBA00009415"/>
    </source>
</evidence>
<dbReference type="PANTHER" id="PTHR16011">
    <property type="entry name" value="IFT57/HIPPI"/>
    <property type="match status" value="1"/>
</dbReference>
<dbReference type="GO" id="GO:0005929">
    <property type="term" value="C:cilium"/>
    <property type="evidence" value="ECO:0007669"/>
    <property type="project" value="UniProtKB-SubCell"/>
</dbReference>
<evidence type="ECO:0000256" key="1">
    <source>
        <dbReference type="ARBA" id="ARBA00004138"/>
    </source>
</evidence>
<keyword evidence="3" id="KW-0969">Cilium</keyword>
<organism evidence="5 7">
    <name type="scientific">Didymodactylos carnosus</name>
    <dbReference type="NCBI Taxonomy" id="1234261"/>
    <lineage>
        <taxon>Eukaryota</taxon>
        <taxon>Metazoa</taxon>
        <taxon>Spiralia</taxon>
        <taxon>Gnathifera</taxon>
        <taxon>Rotifera</taxon>
        <taxon>Eurotatoria</taxon>
        <taxon>Bdelloidea</taxon>
        <taxon>Philodinida</taxon>
        <taxon>Philodinidae</taxon>
        <taxon>Didymodactylos</taxon>
    </lineage>
</organism>
<dbReference type="Proteomes" id="UP000677228">
    <property type="component" value="Unassembled WGS sequence"/>
</dbReference>
<gene>
    <name evidence="5" type="ORF">OVA965_LOCUS25014</name>
    <name evidence="6" type="ORF">TMI583_LOCUS25740</name>
</gene>
<evidence type="ECO:0000256" key="4">
    <source>
        <dbReference type="ARBA" id="ARBA00023273"/>
    </source>
</evidence>
<evidence type="ECO:0000313" key="5">
    <source>
        <dbReference type="EMBL" id="CAF1223050.1"/>
    </source>
</evidence>
<dbReference type="AlphaFoldDB" id="A0A8S2ERV2"/>